<evidence type="ECO:0000259" key="1">
    <source>
        <dbReference type="Pfam" id="PF09413"/>
    </source>
</evidence>
<dbReference type="InterPro" id="IPR018551">
    <property type="entry name" value="DUF2007"/>
</dbReference>
<dbReference type="RefSeq" id="WP_067785415.1">
    <property type="nucleotide sequence ID" value="NZ_CP016545.1"/>
</dbReference>
<organism evidence="2 3">
    <name type="scientific">Paraurantiacibacter namhicola</name>
    <dbReference type="NCBI Taxonomy" id="645517"/>
    <lineage>
        <taxon>Bacteria</taxon>
        <taxon>Pseudomonadati</taxon>
        <taxon>Pseudomonadota</taxon>
        <taxon>Alphaproteobacteria</taxon>
        <taxon>Sphingomonadales</taxon>
        <taxon>Erythrobacteraceae</taxon>
        <taxon>Paraurantiacibacter</taxon>
    </lineage>
</organism>
<evidence type="ECO:0000313" key="2">
    <source>
        <dbReference type="EMBL" id="ANU06751.1"/>
    </source>
</evidence>
<dbReference type="Gene3D" id="3.30.70.790">
    <property type="entry name" value="UreE, C-terminal domain"/>
    <property type="match status" value="1"/>
</dbReference>
<reference evidence="2 3" key="1">
    <citation type="submission" date="2016-07" db="EMBL/GenBank/DDBJ databases">
        <title>Complete genome sequence of Altererythrobacter namhicola JCM 16345T, containing esterase-encoding genes.</title>
        <authorList>
            <person name="Cheng H."/>
            <person name="Wu Y.-H."/>
            <person name="Jian S.-L."/>
            <person name="Huo Y.-Y."/>
            <person name="Wang C.-S."/>
            <person name="Xu X.-W."/>
        </authorList>
    </citation>
    <scope>NUCLEOTIDE SEQUENCE [LARGE SCALE GENOMIC DNA]</scope>
    <source>
        <strain evidence="2 3">JCM 16345</strain>
    </source>
</reference>
<dbReference type="STRING" id="645517.A6F65_00426"/>
<dbReference type="AlphaFoldDB" id="A0A1C7D5Z3"/>
<dbReference type="Proteomes" id="UP000092698">
    <property type="component" value="Chromosome"/>
</dbReference>
<sequence>MVTVAIAVSRVQAVVMASMLRSAGIMVHIHGDHHASAEAISLALGGHRLMVPAWQWEAASAVIREAELPGSWEFCSGPAKALWRFVGVYFGAELAIGLLGVLTVPGLPAGNLLAGMLVNVPATVLAARGSPQGPAEFFLAPTAS</sequence>
<keyword evidence="3" id="KW-1185">Reference proteome</keyword>
<protein>
    <recommendedName>
        <fullName evidence="1">DUF2007 domain-containing protein</fullName>
    </recommendedName>
</protein>
<dbReference type="Pfam" id="PF09413">
    <property type="entry name" value="DUF2007"/>
    <property type="match status" value="1"/>
</dbReference>
<proteinExistence type="predicted"/>
<dbReference type="KEGG" id="anh:A6F65_00426"/>
<feature type="domain" description="DUF2007" evidence="1">
    <location>
        <begin position="1"/>
        <end position="67"/>
    </location>
</feature>
<dbReference type="EMBL" id="CP016545">
    <property type="protein sequence ID" value="ANU06751.1"/>
    <property type="molecule type" value="Genomic_DNA"/>
</dbReference>
<gene>
    <name evidence="2" type="ORF">A6F65_00426</name>
</gene>
<name>A0A1C7D5Z3_9SPHN</name>
<evidence type="ECO:0000313" key="3">
    <source>
        <dbReference type="Proteomes" id="UP000092698"/>
    </source>
</evidence>
<accession>A0A1C7D5Z3</accession>